<reference evidence="1" key="1">
    <citation type="journal article" date="2020" name="Fungal Divers.">
        <title>Resolving the Mortierellaceae phylogeny through synthesis of multi-gene phylogenetics and phylogenomics.</title>
        <authorList>
            <person name="Vandepol N."/>
            <person name="Liber J."/>
            <person name="Desiro A."/>
            <person name="Na H."/>
            <person name="Kennedy M."/>
            <person name="Barry K."/>
            <person name="Grigoriev I.V."/>
            <person name="Miller A.N."/>
            <person name="O'Donnell K."/>
            <person name="Stajich J.E."/>
            <person name="Bonito G."/>
        </authorList>
    </citation>
    <scope>NUCLEOTIDE SEQUENCE</scope>
    <source>
        <strain evidence="1">NRRL 6426</strain>
    </source>
</reference>
<organism evidence="1 2">
    <name type="scientific">Linnemannia schmuckeri</name>
    <dbReference type="NCBI Taxonomy" id="64567"/>
    <lineage>
        <taxon>Eukaryota</taxon>
        <taxon>Fungi</taxon>
        <taxon>Fungi incertae sedis</taxon>
        <taxon>Mucoromycota</taxon>
        <taxon>Mortierellomycotina</taxon>
        <taxon>Mortierellomycetes</taxon>
        <taxon>Mortierellales</taxon>
        <taxon>Mortierellaceae</taxon>
        <taxon>Linnemannia</taxon>
    </lineage>
</organism>
<gene>
    <name evidence="1" type="ORF">BG015_004312</name>
</gene>
<proteinExistence type="predicted"/>
<accession>A0A9P5RCV3</accession>
<dbReference type="AlphaFoldDB" id="A0A9P5RCV3"/>
<protein>
    <submittedName>
        <fullName evidence="1">Uncharacterized protein</fullName>
    </submittedName>
</protein>
<sequence length="415" mass="46331">MLLTRILLRQAPLGDVTDLLRAVCFTKQSFDDDFDLWPTAPSEVSYMPVLHYLSHVAHLPTSMFPDTGPNNNPRLVAYLKTTGFFEHCGTLDMNASFPQNLSSHNVGAVLPMLLQEFHRQLLWALCVPESTRALQLLVSDSHRFLDRVARFKLLDSLRISIGSGAQTNAILARIPPFFHRCCALKTIYAVLFGNDPFKWAVEERREHDAQLARSRSDTPTLSSSLVPVKIVILQFGGQIRGQPIDSIARGFGTTLESYSIAGWHMFGPHQHEPVVFGQGWNLPRLHTLTATTSEGRLTLRPDTLAGCPAVKKVTLQDSKPAQLPQLTTLSLSGTPARLFHPDTLHSTVKLDMLTLAQAYENLHWREYKYNSIEAGYIEDGEDEGGEHDDEQVAPFALHPEIGHLLPVLSEQQTET</sequence>
<dbReference type="OrthoDB" id="2407875at2759"/>
<evidence type="ECO:0000313" key="2">
    <source>
        <dbReference type="Proteomes" id="UP000748756"/>
    </source>
</evidence>
<evidence type="ECO:0000313" key="1">
    <source>
        <dbReference type="EMBL" id="KAF9128617.1"/>
    </source>
</evidence>
<comment type="caution">
    <text evidence="1">The sequence shown here is derived from an EMBL/GenBank/DDBJ whole genome shotgun (WGS) entry which is preliminary data.</text>
</comment>
<dbReference type="EMBL" id="JAAAUQ010002049">
    <property type="protein sequence ID" value="KAF9128617.1"/>
    <property type="molecule type" value="Genomic_DNA"/>
</dbReference>
<feature type="non-terminal residue" evidence="1">
    <location>
        <position position="415"/>
    </location>
</feature>
<dbReference type="Proteomes" id="UP000748756">
    <property type="component" value="Unassembled WGS sequence"/>
</dbReference>
<name>A0A9P5RCV3_9FUNG</name>
<keyword evidence="2" id="KW-1185">Reference proteome</keyword>